<dbReference type="AlphaFoldDB" id="A0A1H8AV94"/>
<dbReference type="PANTHER" id="PTHR46797:SF23">
    <property type="entry name" value="HTH-TYPE TRANSCRIPTIONAL REGULATOR SUTR"/>
    <property type="match status" value="1"/>
</dbReference>
<evidence type="ECO:0000256" key="3">
    <source>
        <dbReference type="ARBA" id="ARBA00023163"/>
    </source>
</evidence>
<dbReference type="RefSeq" id="WP_211482060.1">
    <property type="nucleotide sequence ID" value="NZ_FOBW01000005.1"/>
</dbReference>
<sequence>MTKHKVMNIGPAIKRLRKQKLMSQEELAEHSSLGLRTISAIENNEEDPRFSTLYNLAIGLDIDILDLVVEIKKEL</sequence>
<keyword evidence="3" id="KW-0804">Transcription</keyword>
<dbReference type="SUPFAM" id="SSF47413">
    <property type="entry name" value="lambda repressor-like DNA-binding domains"/>
    <property type="match status" value="1"/>
</dbReference>
<name>A0A1H8AV94_9BACI</name>
<keyword evidence="1" id="KW-0805">Transcription regulation</keyword>
<dbReference type="GO" id="GO:0003700">
    <property type="term" value="F:DNA-binding transcription factor activity"/>
    <property type="evidence" value="ECO:0007669"/>
    <property type="project" value="TreeGrafter"/>
</dbReference>
<dbReference type="SMART" id="SM00530">
    <property type="entry name" value="HTH_XRE"/>
    <property type="match status" value="1"/>
</dbReference>
<dbReference type="PROSITE" id="PS50943">
    <property type="entry name" value="HTH_CROC1"/>
    <property type="match status" value="1"/>
</dbReference>
<dbReference type="GO" id="GO:0005829">
    <property type="term" value="C:cytosol"/>
    <property type="evidence" value="ECO:0007669"/>
    <property type="project" value="TreeGrafter"/>
</dbReference>
<accession>A0A1H8AV94</accession>
<organism evidence="5 6">
    <name type="scientific">Mesobacillus persicus</name>
    <dbReference type="NCBI Taxonomy" id="930146"/>
    <lineage>
        <taxon>Bacteria</taxon>
        <taxon>Bacillati</taxon>
        <taxon>Bacillota</taxon>
        <taxon>Bacilli</taxon>
        <taxon>Bacillales</taxon>
        <taxon>Bacillaceae</taxon>
        <taxon>Mesobacillus</taxon>
    </lineage>
</organism>
<dbReference type="CDD" id="cd00093">
    <property type="entry name" value="HTH_XRE"/>
    <property type="match status" value="1"/>
</dbReference>
<evidence type="ECO:0000256" key="1">
    <source>
        <dbReference type="ARBA" id="ARBA00023015"/>
    </source>
</evidence>
<evidence type="ECO:0000313" key="6">
    <source>
        <dbReference type="Proteomes" id="UP000198553"/>
    </source>
</evidence>
<evidence type="ECO:0000259" key="4">
    <source>
        <dbReference type="PROSITE" id="PS50943"/>
    </source>
</evidence>
<keyword evidence="2 5" id="KW-0238">DNA-binding</keyword>
<keyword evidence="6" id="KW-1185">Reference proteome</keyword>
<reference evidence="6" key="1">
    <citation type="submission" date="2016-10" db="EMBL/GenBank/DDBJ databases">
        <authorList>
            <person name="Varghese N."/>
            <person name="Submissions S."/>
        </authorList>
    </citation>
    <scope>NUCLEOTIDE SEQUENCE [LARGE SCALE GENOMIC DNA]</scope>
    <source>
        <strain evidence="6">B48,IBRC-M 10115,DSM 25386,CECT 8001</strain>
    </source>
</reference>
<dbReference type="Pfam" id="PF01381">
    <property type="entry name" value="HTH_3"/>
    <property type="match status" value="1"/>
</dbReference>
<gene>
    <name evidence="5" type="ORF">SAMN05192533_105165</name>
</gene>
<protein>
    <submittedName>
        <fullName evidence="5">DNA-binding transcriptional regulator, XRE-family HTH domain</fullName>
    </submittedName>
</protein>
<dbReference type="Proteomes" id="UP000198553">
    <property type="component" value="Unassembled WGS sequence"/>
</dbReference>
<proteinExistence type="predicted"/>
<dbReference type="EMBL" id="FOBW01000005">
    <property type="protein sequence ID" value="SEM74483.1"/>
    <property type="molecule type" value="Genomic_DNA"/>
</dbReference>
<dbReference type="GO" id="GO:0003677">
    <property type="term" value="F:DNA binding"/>
    <property type="evidence" value="ECO:0007669"/>
    <property type="project" value="UniProtKB-KW"/>
</dbReference>
<feature type="domain" description="HTH cro/C1-type" evidence="4">
    <location>
        <begin position="13"/>
        <end position="67"/>
    </location>
</feature>
<evidence type="ECO:0000313" key="5">
    <source>
        <dbReference type="EMBL" id="SEM74483.1"/>
    </source>
</evidence>
<dbReference type="PANTHER" id="PTHR46797">
    <property type="entry name" value="HTH-TYPE TRANSCRIPTIONAL REGULATOR"/>
    <property type="match status" value="1"/>
</dbReference>
<dbReference type="InterPro" id="IPR010982">
    <property type="entry name" value="Lambda_DNA-bd_dom_sf"/>
</dbReference>
<dbReference type="InterPro" id="IPR050807">
    <property type="entry name" value="TransReg_Diox_bact_type"/>
</dbReference>
<dbReference type="InterPro" id="IPR001387">
    <property type="entry name" value="Cro/C1-type_HTH"/>
</dbReference>
<evidence type="ECO:0000256" key="2">
    <source>
        <dbReference type="ARBA" id="ARBA00023125"/>
    </source>
</evidence>
<dbReference type="Gene3D" id="1.10.260.40">
    <property type="entry name" value="lambda repressor-like DNA-binding domains"/>
    <property type="match status" value="1"/>
</dbReference>